<feature type="domain" description="Calcineurin-like phosphoesterase" evidence="1">
    <location>
        <begin position="22"/>
        <end position="194"/>
    </location>
</feature>
<dbReference type="InterPro" id="IPR050126">
    <property type="entry name" value="Ap4A_hydrolase"/>
</dbReference>
<organism evidence="2 4">
    <name type="scientific">Vibrio ostreae</name>
    <dbReference type="NCBI Taxonomy" id="2841925"/>
    <lineage>
        <taxon>Bacteria</taxon>
        <taxon>Pseudomonadati</taxon>
        <taxon>Pseudomonadota</taxon>
        <taxon>Gammaproteobacteria</taxon>
        <taxon>Vibrionales</taxon>
        <taxon>Vibrionaceae</taxon>
        <taxon>Vibrio</taxon>
    </lineage>
</organism>
<evidence type="ECO:0000259" key="1">
    <source>
        <dbReference type="Pfam" id="PF00149"/>
    </source>
</evidence>
<protein>
    <submittedName>
        <fullName evidence="2">Metallophosphoesterase</fullName>
    </submittedName>
</protein>
<dbReference type="RefSeq" id="WP_218561772.1">
    <property type="nucleotide sequence ID" value="NZ_CP076642.1"/>
</dbReference>
<reference evidence="2" key="1">
    <citation type="submission" date="2021-06" db="EMBL/GenBank/DDBJ databases">
        <title>Vibrio nov. sp., novel gut bacterium isolated from Yellow Sea oyster.</title>
        <authorList>
            <person name="Muhammad N."/>
            <person name="Nguyen T.H."/>
            <person name="Lee Y.-J."/>
            <person name="Ko J."/>
            <person name="Kim S.-G."/>
        </authorList>
    </citation>
    <scope>NUCLEOTIDE SEQUENCE</scope>
    <source>
        <strain evidence="2">OG9-811</strain>
    </source>
</reference>
<dbReference type="PANTHER" id="PTHR42850">
    <property type="entry name" value="METALLOPHOSPHOESTERASE"/>
    <property type="match status" value="1"/>
</dbReference>
<dbReference type="Proteomes" id="UP000694232">
    <property type="component" value="Chromosome 2"/>
</dbReference>
<gene>
    <name evidence="3" type="ORF">KNV97_00045</name>
    <name evidence="2" type="ORF">KNV97_05850</name>
</gene>
<sequence>MNALEKLPLHRSISANISGRDLFIGDVHGDFTLLIHALKMVHFDKYRDRVFAVGDLTDRGNDSWQCLTLAREKWFYPVLGNHESFILQRYDESPDRQSNWLLNGGEWWLQLSPAQQALAREIVVSQYSLTLSVAVGNKTIGVLHAEYPYFNWPPQAEFIDEELRHRMLWGRDDILRSSAQLIDNVDFVVCGHTPLDCPKIRKNKLFIDTGSGYEPNNFIPDPRLSVCEFHPNAIEIRSFNLHDEKRTEIELV</sequence>
<dbReference type="GO" id="GO:0005737">
    <property type="term" value="C:cytoplasm"/>
    <property type="evidence" value="ECO:0007669"/>
    <property type="project" value="TreeGrafter"/>
</dbReference>
<evidence type="ECO:0000313" key="3">
    <source>
        <dbReference type="EMBL" id="QXO15971.1"/>
    </source>
</evidence>
<keyword evidence="4" id="KW-1185">Reference proteome</keyword>
<dbReference type="GO" id="GO:0016791">
    <property type="term" value="F:phosphatase activity"/>
    <property type="evidence" value="ECO:0007669"/>
    <property type="project" value="TreeGrafter"/>
</dbReference>
<dbReference type="EMBL" id="CP076642">
    <property type="protein sequence ID" value="QXO15921.1"/>
    <property type="molecule type" value="Genomic_DNA"/>
</dbReference>
<evidence type="ECO:0000313" key="4">
    <source>
        <dbReference type="Proteomes" id="UP000694232"/>
    </source>
</evidence>
<evidence type="ECO:0000313" key="2">
    <source>
        <dbReference type="EMBL" id="QXO15921.1"/>
    </source>
</evidence>
<name>A0A975U7C7_9VIBR</name>
<dbReference type="Pfam" id="PF00149">
    <property type="entry name" value="Metallophos"/>
    <property type="match status" value="1"/>
</dbReference>
<dbReference type="InterPro" id="IPR004843">
    <property type="entry name" value="Calcineurin-like_PHP"/>
</dbReference>
<proteinExistence type="predicted"/>
<dbReference type="AlphaFoldDB" id="A0A975U7C7"/>
<accession>A0A975U7C7</accession>
<dbReference type="EMBL" id="CP076642">
    <property type="protein sequence ID" value="QXO15971.1"/>
    <property type="molecule type" value="Genomic_DNA"/>
</dbReference>
<dbReference type="KEGG" id="vos:KNV97_00045"/>
<dbReference type="KEGG" id="vos:KNV97_05850"/>